<dbReference type="EMBL" id="JBEZFP010000086">
    <property type="protein sequence ID" value="MEU8137337.1"/>
    <property type="molecule type" value="Genomic_DNA"/>
</dbReference>
<comment type="caution">
    <text evidence="2">The sequence shown here is derived from an EMBL/GenBank/DDBJ whole genome shotgun (WGS) entry which is preliminary data.</text>
</comment>
<dbReference type="EMBL" id="JBEZFP010000001">
    <property type="protein sequence ID" value="MEU8132079.1"/>
    <property type="molecule type" value="Genomic_DNA"/>
</dbReference>
<organism evidence="2 3">
    <name type="scientific">Streptodolium elevatio</name>
    <dbReference type="NCBI Taxonomy" id="3157996"/>
    <lineage>
        <taxon>Bacteria</taxon>
        <taxon>Bacillati</taxon>
        <taxon>Actinomycetota</taxon>
        <taxon>Actinomycetes</taxon>
        <taxon>Kitasatosporales</taxon>
        <taxon>Streptomycetaceae</taxon>
        <taxon>Streptodolium</taxon>
    </lineage>
</organism>
<gene>
    <name evidence="1" type="ORF">AB0C36_01070</name>
    <name evidence="2" type="ORF">AB0C36_27965</name>
</gene>
<evidence type="ECO:0000313" key="3">
    <source>
        <dbReference type="Proteomes" id="UP001551482"/>
    </source>
</evidence>
<keyword evidence="3" id="KW-1185">Reference proteome</keyword>
<protein>
    <submittedName>
        <fullName evidence="2">Acyl-CoA synthetase</fullName>
    </submittedName>
</protein>
<evidence type="ECO:0000313" key="2">
    <source>
        <dbReference type="EMBL" id="MEU8137337.1"/>
    </source>
</evidence>
<name>A0ABV3DPE4_9ACTN</name>
<feature type="non-terminal residue" evidence="2">
    <location>
        <position position="1"/>
    </location>
</feature>
<proteinExistence type="predicted"/>
<evidence type="ECO:0000313" key="1">
    <source>
        <dbReference type="EMBL" id="MEU8132079.1"/>
    </source>
</evidence>
<dbReference type="Proteomes" id="UP001551482">
    <property type="component" value="Unassembled WGS sequence"/>
</dbReference>
<accession>A0ABV3DPE4</accession>
<sequence>VTATNKVNKVELRRAGFRTDEPVWWTPERGTAYRPFTTEDRTTLLNAYTAHGRENALDL</sequence>
<reference evidence="2 3" key="1">
    <citation type="submission" date="2024-06" db="EMBL/GenBank/DDBJ databases">
        <title>The Natural Products Discovery Center: Release of the First 8490 Sequenced Strains for Exploring Actinobacteria Biosynthetic Diversity.</title>
        <authorList>
            <person name="Kalkreuter E."/>
            <person name="Kautsar S.A."/>
            <person name="Yang D."/>
            <person name="Bader C.D."/>
            <person name="Teijaro C.N."/>
            <person name="Fluegel L."/>
            <person name="Davis C.M."/>
            <person name="Simpson J.R."/>
            <person name="Lauterbach L."/>
            <person name="Steele A.D."/>
            <person name="Gui C."/>
            <person name="Meng S."/>
            <person name="Li G."/>
            <person name="Viehrig K."/>
            <person name="Ye F."/>
            <person name="Su P."/>
            <person name="Kiefer A.F."/>
            <person name="Nichols A."/>
            <person name="Cepeda A.J."/>
            <person name="Yan W."/>
            <person name="Fan B."/>
            <person name="Jiang Y."/>
            <person name="Adhikari A."/>
            <person name="Zheng C.-J."/>
            <person name="Schuster L."/>
            <person name="Cowan T.M."/>
            <person name="Smanski M.J."/>
            <person name="Chevrette M.G."/>
            <person name="De Carvalho L.P.S."/>
            <person name="Shen B."/>
        </authorList>
    </citation>
    <scope>NUCLEOTIDE SEQUENCE [LARGE SCALE GENOMIC DNA]</scope>
    <source>
        <strain evidence="2 3">NPDC048946</strain>
    </source>
</reference>